<feature type="transmembrane region" description="Helical" evidence="1">
    <location>
        <begin position="150"/>
        <end position="169"/>
    </location>
</feature>
<keyword evidence="1" id="KW-1133">Transmembrane helix</keyword>
<comment type="caution">
    <text evidence="2">The sequence shown here is derived from an EMBL/GenBank/DDBJ whole genome shotgun (WGS) entry which is preliminary data.</text>
</comment>
<dbReference type="Proteomes" id="UP000182015">
    <property type="component" value="Unassembled WGS sequence"/>
</dbReference>
<keyword evidence="1" id="KW-0812">Transmembrane</keyword>
<keyword evidence="1" id="KW-0472">Membrane</keyword>
<dbReference type="EMBL" id="LZDD01000001">
    <property type="protein sequence ID" value="OJF72815.1"/>
    <property type="molecule type" value="Genomic_DNA"/>
</dbReference>
<name>A0A1L8MQ52_9STRE</name>
<feature type="transmembrane region" description="Helical" evidence="1">
    <location>
        <begin position="175"/>
        <end position="199"/>
    </location>
</feature>
<feature type="transmembrane region" description="Helical" evidence="1">
    <location>
        <begin position="116"/>
        <end position="138"/>
    </location>
</feature>
<dbReference type="STRING" id="1856638.A9Q68_04525"/>
<reference evidence="3" key="1">
    <citation type="submission" date="2016-06" db="EMBL/GenBank/DDBJ databases">
        <authorList>
            <person name="de Vries S.P.W."/>
            <person name="Hadjirin N.F."/>
            <person name="Lay E.M."/>
            <person name="Zadoks R.N."/>
            <person name="Peacock S.J."/>
            <person name="Parkhill J."/>
            <person name="Grant A.J."/>
            <person name="Mcdougall S."/>
            <person name="Holmes M.A."/>
        </authorList>
    </citation>
    <scope>NUCLEOTIDE SEQUENCE [LARGE SCALE GENOMIC DNA]</scope>
    <source>
        <strain evidence="3">NZ1587</strain>
    </source>
</reference>
<evidence type="ECO:0000313" key="3">
    <source>
        <dbReference type="Proteomes" id="UP000182015"/>
    </source>
</evidence>
<dbReference type="RefSeq" id="WP_071793515.1">
    <property type="nucleotide sequence ID" value="NZ_LZDD01000001.1"/>
</dbReference>
<feature type="transmembrane region" description="Helical" evidence="1">
    <location>
        <begin position="66"/>
        <end position="86"/>
    </location>
</feature>
<accession>A0A1L8MQ52</accession>
<dbReference type="Pfam" id="PF19700">
    <property type="entry name" value="DUF6198"/>
    <property type="match status" value="1"/>
</dbReference>
<dbReference type="AlphaFoldDB" id="A0A1L8MQ52"/>
<evidence type="ECO:0000313" key="2">
    <source>
        <dbReference type="EMBL" id="OJF72815.1"/>
    </source>
</evidence>
<dbReference type="OrthoDB" id="154912at2"/>
<dbReference type="InterPro" id="IPR038750">
    <property type="entry name" value="YczE/YyaS-like"/>
</dbReference>
<organism evidence="2 3">
    <name type="scientific">Streptococcus bovimastitidis</name>
    <dbReference type="NCBI Taxonomy" id="1856638"/>
    <lineage>
        <taxon>Bacteria</taxon>
        <taxon>Bacillati</taxon>
        <taxon>Bacillota</taxon>
        <taxon>Bacilli</taxon>
        <taxon>Lactobacillales</taxon>
        <taxon>Streptococcaceae</taxon>
        <taxon>Streptococcus</taxon>
    </lineage>
</organism>
<keyword evidence="3" id="KW-1185">Reference proteome</keyword>
<evidence type="ECO:0000256" key="1">
    <source>
        <dbReference type="SAM" id="Phobius"/>
    </source>
</evidence>
<proteinExistence type="predicted"/>
<evidence type="ECO:0008006" key="4">
    <source>
        <dbReference type="Google" id="ProtNLM"/>
    </source>
</evidence>
<gene>
    <name evidence="2" type="ORF">A9Q68_04525</name>
</gene>
<sequence>MLKKMIPLTPWTGKTYWSLEPLSILVLILGLILYGVGESFLVIANLGSAPWTVLSTGLSQTTQIDLGWMTFIISSLILFLWIPLHIKPGLGTVLNIIVIAFVIGQMVSYFETPTSLISRIYLTIAGVIIVGIASALYLTSHKGAGPRDGLLVGLCYVFGWRVAIVRTLIEGTVSLLGYILGGTLGLGTLLFAFGVGWAMQLSLDCIFKLFPHLNKNESAKG</sequence>
<feature type="transmembrane region" description="Helical" evidence="1">
    <location>
        <begin position="93"/>
        <end position="110"/>
    </location>
</feature>
<dbReference type="PANTHER" id="PTHR40078:SF1">
    <property type="entry name" value="INTEGRAL MEMBRANE PROTEIN"/>
    <property type="match status" value="1"/>
</dbReference>
<protein>
    <recommendedName>
        <fullName evidence="4">YitT family protein</fullName>
    </recommendedName>
</protein>
<feature type="transmembrane region" description="Helical" evidence="1">
    <location>
        <begin position="21"/>
        <end position="46"/>
    </location>
</feature>
<dbReference type="PANTHER" id="PTHR40078">
    <property type="entry name" value="INTEGRAL MEMBRANE PROTEIN-RELATED"/>
    <property type="match status" value="1"/>
</dbReference>